<dbReference type="EMBL" id="CM037156">
    <property type="protein sequence ID" value="KAH7838237.1"/>
    <property type="molecule type" value="Genomic_DNA"/>
</dbReference>
<accession>A0ACB7XBY2</accession>
<sequence>MENEDMILGQRRDLLVARNQNLGIAHNHNVIIGQGHDLGLGKSDDRDLGTVDADDHELVLGQVQDHKMVLLHTQGHGDEHESRYEQSHDNGINVGNGNNSTSQEDDTELDSHDHRLDLGSQNHEFGLLEINNQLAVIDSTEIGNNLELSQDMSIVAASDKSVQQGHLAATPVIQSRTLVPAPTHELTIGQEFPDVKSCRRALRDTAIALHFEIQTVKSDKTRFTAKCASEGCPWRIHAAKLPGLPTFTIRTIHNQHSCGGITHLGHQQASVQWVASSVEQSLRENPHYKPKEILEEIHRVHGITLSYKQAWRGKERIMAAVRGSFEEDYRLLPQYCNQIQRTNPGSIASVYVNLVDNSFQHRQKGIVEAVEANFPTAFHGFCLRHLSDSFRKEFNNTMLVNLLWEAANALTVIDFESKVLEIEDISPEAAYWIRRIPPRLWATAYFEGTRFGNLTANIIESLNSWILEASALPIIQMMESIRRQLMTWFNERREASMQWASILVPSAERRVSEALERARTYQVLRANDAEFEVISHEGTNIVDIRNRGCSCRGWQLYGLPCAHAVAALLSCRQNVHRFTESCFTVATYRKAYSQTIHPVPDRTLWKETLDGGLQNESDGSDVIVNPPKSLRPPARPRKRRARTEDKGRAKRVVHCSRCNQTGHFRTTCAAPI</sequence>
<gene>
    <name evidence="1" type="ORF">Vadar_023865</name>
</gene>
<evidence type="ECO:0000313" key="2">
    <source>
        <dbReference type="Proteomes" id="UP000828048"/>
    </source>
</evidence>
<protein>
    <submittedName>
        <fullName evidence="1">Uncharacterized protein</fullName>
    </submittedName>
</protein>
<keyword evidence="2" id="KW-1185">Reference proteome</keyword>
<reference evidence="1 2" key="1">
    <citation type="journal article" date="2021" name="Hortic Res">
        <title>High-quality reference genome and annotation aids understanding of berry development for evergreen blueberry (Vaccinium darrowii).</title>
        <authorList>
            <person name="Yu J."/>
            <person name="Hulse-Kemp A.M."/>
            <person name="Babiker E."/>
            <person name="Staton M."/>
        </authorList>
    </citation>
    <scope>NUCLEOTIDE SEQUENCE [LARGE SCALE GENOMIC DNA]</scope>
    <source>
        <strain evidence="2">cv. NJ 8807/NJ 8810</strain>
        <tissue evidence="1">Young leaf</tissue>
    </source>
</reference>
<proteinExistence type="predicted"/>
<evidence type="ECO:0000313" key="1">
    <source>
        <dbReference type="EMBL" id="KAH7838237.1"/>
    </source>
</evidence>
<dbReference type="Proteomes" id="UP000828048">
    <property type="component" value="Chromosome 6"/>
</dbReference>
<organism evidence="1 2">
    <name type="scientific">Vaccinium darrowii</name>
    <dbReference type="NCBI Taxonomy" id="229202"/>
    <lineage>
        <taxon>Eukaryota</taxon>
        <taxon>Viridiplantae</taxon>
        <taxon>Streptophyta</taxon>
        <taxon>Embryophyta</taxon>
        <taxon>Tracheophyta</taxon>
        <taxon>Spermatophyta</taxon>
        <taxon>Magnoliopsida</taxon>
        <taxon>eudicotyledons</taxon>
        <taxon>Gunneridae</taxon>
        <taxon>Pentapetalae</taxon>
        <taxon>asterids</taxon>
        <taxon>Ericales</taxon>
        <taxon>Ericaceae</taxon>
        <taxon>Vaccinioideae</taxon>
        <taxon>Vaccinieae</taxon>
        <taxon>Vaccinium</taxon>
    </lineage>
</organism>
<name>A0ACB7XBY2_9ERIC</name>
<comment type="caution">
    <text evidence="1">The sequence shown here is derived from an EMBL/GenBank/DDBJ whole genome shotgun (WGS) entry which is preliminary data.</text>
</comment>